<keyword evidence="2" id="KW-1185">Reference proteome</keyword>
<dbReference type="NCBIfam" id="TIGR02757">
    <property type="entry name" value="TIGR02757 family protein"/>
    <property type="match status" value="1"/>
</dbReference>
<evidence type="ECO:0008006" key="3">
    <source>
        <dbReference type="Google" id="ProtNLM"/>
    </source>
</evidence>
<dbReference type="Proteomes" id="UP000006852">
    <property type="component" value="Chromosome"/>
</dbReference>
<gene>
    <name evidence="1" type="ordered locus">Tresu_0016</name>
</gene>
<reference evidence="2" key="2">
    <citation type="submission" date="2011-04" db="EMBL/GenBank/DDBJ databases">
        <title>The complete genome of chromosome of Treponema succinifaciens DSM 2489.</title>
        <authorList>
            <person name="Lucas S."/>
            <person name="Copeland A."/>
            <person name="Lapidus A."/>
            <person name="Bruce D."/>
            <person name="Goodwin L."/>
            <person name="Pitluck S."/>
            <person name="Peters L."/>
            <person name="Kyrpides N."/>
            <person name="Mavromatis K."/>
            <person name="Ivanova N."/>
            <person name="Ovchinnikova G."/>
            <person name="Teshima H."/>
            <person name="Detter J.C."/>
            <person name="Tapia R."/>
            <person name="Han C."/>
            <person name="Land M."/>
            <person name="Hauser L."/>
            <person name="Markowitz V."/>
            <person name="Cheng J.-F."/>
            <person name="Hugenholtz P."/>
            <person name="Woyke T."/>
            <person name="Wu D."/>
            <person name="Gronow S."/>
            <person name="Wellnitz S."/>
            <person name="Brambilla E."/>
            <person name="Klenk H.-P."/>
            <person name="Eisen J.A."/>
        </authorList>
    </citation>
    <scope>NUCLEOTIDE SEQUENCE [LARGE SCALE GENOMIC DNA]</scope>
    <source>
        <strain evidence="2">ATCC 33096 / DSM 2489 / 6091</strain>
    </source>
</reference>
<dbReference type="InterPro" id="IPR014127">
    <property type="entry name" value="CHP02757"/>
</dbReference>
<sequence>MGISSELKEKIVFLAQKYETKDFLEKDPSKFMHRYKSVRDQETVAFIAANMAFGQRVQILSHIEQILAQTNCPSQWVQKEGYRDFFTQGNKSFYRMYTHNDFIIFFDTLKSMLDNSDTIGNYICNHYNGGFLHETICSLFPENCALIPHSKTTAAKKVNMLLRWMVRDNSPVDIGLWSSWYKKENLLVPLDTHVMQEATKMGILPPSSSGKPKSATIKTTIELTNTMKEIFPSDPVKSDFALFGLGVDI</sequence>
<dbReference type="EMBL" id="CP002631">
    <property type="protein sequence ID" value="AEB12986.1"/>
    <property type="molecule type" value="Genomic_DNA"/>
</dbReference>
<accession>F2NU22</accession>
<dbReference type="STRING" id="869209.Tresu_0016"/>
<dbReference type="KEGG" id="tsu:Tresu_0016"/>
<name>F2NU22_TRES6</name>
<evidence type="ECO:0000313" key="1">
    <source>
        <dbReference type="EMBL" id="AEB12986.1"/>
    </source>
</evidence>
<protein>
    <recommendedName>
        <fullName evidence="3">TIGR02757 family protein</fullName>
    </recommendedName>
</protein>
<dbReference type="HOGENOM" id="CLU_064298_0_0_12"/>
<dbReference type="AlphaFoldDB" id="F2NU22"/>
<dbReference type="eggNOG" id="COG0177">
    <property type="taxonomic scope" value="Bacteria"/>
</dbReference>
<dbReference type="GeneID" id="302997266"/>
<dbReference type="Pfam" id="PF09674">
    <property type="entry name" value="DUF2400"/>
    <property type="match status" value="1"/>
</dbReference>
<evidence type="ECO:0000313" key="2">
    <source>
        <dbReference type="Proteomes" id="UP000006852"/>
    </source>
</evidence>
<proteinExistence type="predicted"/>
<reference evidence="1 2" key="1">
    <citation type="journal article" date="2011" name="Stand. Genomic Sci.">
        <title>Complete genome sequence of Treponema succinifaciens type strain (6091).</title>
        <authorList>
            <person name="Han C."/>
            <person name="Gronow S."/>
            <person name="Teshima H."/>
            <person name="Lapidus A."/>
            <person name="Nolan M."/>
            <person name="Lucas S."/>
            <person name="Hammon N."/>
            <person name="Deshpande S."/>
            <person name="Cheng J.F."/>
            <person name="Zeytun A."/>
            <person name="Tapia R."/>
            <person name="Goodwin L."/>
            <person name="Pitluck S."/>
            <person name="Liolios K."/>
            <person name="Pagani I."/>
            <person name="Ivanova N."/>
            <person name="Mavromatis K."/>
            <person name="Mikhailova N."/>
            <person name="Huntemann M."/>
            <person name="Pati A."/>
            <person name="Chen A."/>
            <person name="Palaniappan K."/>
            <person name="Land M."/>
            <person name="Hauser L."/>
            <person name="Brambilla E.M."/>
            <person name="Rohde M."/>
            <person name="Goker M."/>
            <person name="Woyke T."/>
            <person name="Bristow J."/>
            <person name="Eisen J.A."/>
            <person name="Markowitz V."/>
            <person name="Hugenholtz P."/>
            <person name="Kyrpides N.C."/>
            <person name="Klenk H.P."/>
            <person name="Detter J.C."/>
        </authorList>
    </citation>
    <scope>NUCLEOTIDE SEQUENCE [LARGE SCALE GENOMIC DNA]</scope>
    <source>
        <strain evidence="2">ATCC 33096 / DSM 2489 / 6091</strain>
    </source>
</reference>
<organism evidence="1 2">
    <name type="scientific">Treponema succinifaciens (strain ATCC 33096 / DSM 2489 / 6091)</name>
    <dbReference type="NCBI Taxonomy" id="869209"/>
    <lineage>
        <taxon>Bacteria</taxon>
        <taxon>Pseudomonadati</taxon>
        <taxon>Spirochaetota</taxon>
        <taxon>Spirochaetia</taxon>
        <taxon>Spirochaetales</taxon>
        <taxon>Treponemataceae</taxon>
        <taxon>Treponema</taxon>
    </lineage>
</organism>
<dbReference type="RefSeq" id="WP_013700297.1">
    <property type="nucleotide sequence ID" value="NC_015385.1"/>
</dbReference>